<protein>
    <submittedName>
        <fullName evidence="3">Uncharacterized protein</fullName>
    </submittedName>
</protein>
<sequence length="188" mass="20080">MSPSTPKYSWTVLGALALLSVSTVYAQPIRESTTQDQAQPMPAVLPRDPRLIPDTEHYLSEVFDLLGVSVPTTTTSIPTETPTETTVETPSSTGVHGPFVKAEHGVPTNLDATPVISSDGVMYSSTVKHESGEPVANIDIGPGWHGGKKLSASDLPFIFAAVETELASQWRNVIDSADELGLHETFPL</sequence>
<keyword evidence="4" id="KW-1185">Reference proteome</keyword>
<dbReference type="AlphaFoldDB" id="A0A0F7TT73"/>
<reference evidence="4" key="1">
    <citation type="journal article" date="2015" name="Genome Announc.">
        <title>Draft genome sequence of the fungus Penicillium brasilianum MG11.</title>
        <authorList>
            <person name="Horn F."/>
            <person name="Linde J."/>
            <person name="Mattern D.J."/>
            <person name="Walther G."/>
            <person name="Guthke R."/>
            <person name="Brakhage A.A."/>
            <person name="Valiante V."/>
        </authorList>
    </citation>
    <scope>NUCLEOTIDE SEQUENCE [LARGE SCALE GENOMIC DNA]</scope>
    <source>
        <strain evidence="4">MG11</strain>
    </source>
</reference>
<evidence type="ECO:0000313" key="4">
    <source>
        <dbReference type="Proteomes" id="UP000042958"/>
    </source>
</evidence>
<gene>
    <name evidence="3" type="ORF">PMG11_07619</name>
</gene>
<dbReference type="EMBL" id="CDHK01000006">
    <property type="protein sequence ID" value="CEJ58981.1"/>
    <property type="molecule type" value="Genomic_DNA"/>
</dbReference>
<dbReference type="Proteomes" id="UP000042958">
    <property type="component" value="Unassembled WGS sequence"/>
</dbReference>
<feature type="chain" id="PRO_5002522770" evidence="2">
    <location>
        <begin position="27"/>
        <end position="188"/>
    </location>
</feature>
<evidence type="ECO:0000256" key="1">
    <source>
        <dbReference type="SAM" id="MobiDB-lite"/>
    </source>
</evidence>
<feature type="compositionally biased region" description="Low complexity" evidence="1">
    <location>
        <begin position="73"/>
        <end position="93"/>
    </location>
</feature>
<proteinExistence type="predicted"/>
<evidence type="ECO:0000256" key="2">
    <source>
        <dbReference type="SAM" id="SignalP"/>
    </source>
</evidence>
<organism evidence="3 4">
    <name type="scientific">Penicillium brasilianum</name>
    <dbReference type="NCBI Taxonomy" id="104259"/>
    <lineage>
        <taxon>Eukaryota</taxon>
        <taxon>Fungi</taxon>
        <taxon>Dikarya</taxon>
        <taxon>Ascomycota</taxon>
        <taxon>Pezizomycotina</taxon>
        <taxon>Eurotiomycetes</taxon>
        <taxon>Eurotiomycetidae</taxon>
        <taxon>Eurotiales</taxon>
        <taxon>Aspergillaceae</taxon>
        <taxon>Penicillium</taxon>
    </lineage>
</organism>
<evidence type="ECO:0000313" key="3">
    <source>
        <dbReference type="EMBL" id="CEJ58981.1"/>
    </source>
</evidence>
<dbReference type="OrthoDB" id="4342229at2759"/>
<accession>A0A0F7TT73</accession>
<name>A0A0F7TT73_PENBI</name>
<feature type="signal peptide" evidence="2">
    <location>
        <begin position="1"/>
        <end position="26"/>
    </location>
</feature>
<keyword evidence="2" id="KW-0732">Signal</keyword>
<feature type="region of interest" description="Disordered" evidence="1">
    <location>
        <begin position="73"/>
        <end position="95"/>
    </location>
</feature>